<dbReference type="InterPro" id="IPR036259">
    <property type="entry name" value="MFS_trans_sf"/>
</dbReference>
<evidence type="ECO:0000256" key="5">
    <source>
        <dbReference type="SAM" id="Phobius"/>
    </source>
</evidence>
<evidence type="ECO:0000256" key="2">
    <source>
        <dbReference type="ARBA" id="ARBA00022692"/>
    </source>
</evidence>
<feature type="transmembrane region" description="Helical" evidence="5">
    <location>
        <begin position="40"/>
        <end position="61"/>
    </location>
</feature>
<comment type="caution">
    <text evidence="6">The sequence shown here is derived from an EMBL/GenBank/DDBJ whole genome shotgun (WGS) entry which is preliminary data.</text>
</comment>
<dbReference type="PANTHER" id="PTHR23502">
    <property type="entry name" value="MAJOR FACILITATOR SUPERFAMILY"/>
    <property type="match status" value="1"/>
</dbReference>
<dbReference type="HOGENOM" id="CLU_1277657_0_0_1"/>
<name>A0A072PF99_9EURO</name>
<dbReference type="GeneID" id="25278536"/>
<accession>A0A072PF99</accession>
<dbReference type="EMBL" id="AMGV01000003">
    <property type="protein sequence ID" value="KEF58759.1"/>
    <property type="molecule type" value="Genomic_DNA"/>
</dbReference>
<dbReference type="VEuPathDB" id="FungiDB:A1O9_03602"/>
<evidence type="ECO:0000256" key="3">
    <source>
        <dbReference type="ARBA" id="ARBA00022989"/>
    </source>
</evidence>
<protein>
    <recommendedName>
        <fullName evidence="8">Major facilitator superfamily (MFS) profile domain-containing protein</fullName>
    </recommendedName>
</protein>
<evidence type="ECO:0000313" key="7">
    <source>
        <dbReference type="Proteomes" id="UP000027920"/>
    </source>
</evidence>
<reference evidence="6 7" key="1">
    <citation type="submission" date="2013-03" db="EMBL/GenBank/DDBJ databases">
        <title>The Genome Sequence of Exophiala aquamarina CBS 119918.</title>
        <authorList>
            <consortium name="The Broad Institute Genomics Platform"/>
            <person name="Cuomo C."/>
            <person name="de Hoog S."/>
            <person name="Gorbushina A."/>
            <person name="Walker B."/>
            <person name="Young S.K."/>
            <person name="Zeng Q."/>
            <person name="Gargeya S."/>
            <person name="Fitzgerald M."/>
            <person name="Haas B."/>
            <person name="Abouelleil A."/>
            <person name="Allen A.W."/>
            <person name="Alvarado L."/>
            <person name="Arachchi H.M."/>
            <person name="Berlin A.M."/>
            <person name="Chapman S.B."/>
            <person name="Gainer-Dewar J."/>
            <person name="Goldberg J."/>
            <person name="Griggs A."/>
            <person name="Gujja S."/>
            <person name="Hansen M."/>
            <person name="Howarth C."/>
            <person name="Imamovic A."/>
            <person name="Ireland A."/>
            <person name="Larimer J."/>
            <person name="McCowan C."/>
            <person name="Murphy C."/>
            <person name="Pearson M."/>
            <person name="Poon T.W."/>
            <person name="Priest M."/>
            <person name="Roberts A."/>
            <person name="Saif S."/>
            <person name="Shea T."/>
            <person name="Sisk P."/>
            <person name="Sykes S."/>
            <person name="Wortman J."/>
            <person name="Nusbaum C."/>
            <person name="Birren B."/>
        </authorList>
    </citation>
    <scope>NUCLEOTIDE SEQUENCE [LARGE SCALE GENOMIC DNA]</scope>
    <source>
        <strain evidence="6 7">CBS 119918</strain>
    </source>
</reference>
<dbReference type="RefSeq" id="XP_013261349.1">
    <property type="nucleotide sequence ID" value="XM_013405895.1"/>
</dbReference>
<dbReference type="OrthoDB" id="5215911at2759"/>
<organism evidence="6 7">
    <name type="scientific">Exophiala aquamarina CBS 119918</name>
    <dbReference type="NCBI Taxonomy" id="1182545"/>
    <lineage>
        <taxon>Eukaryota</taxon>
        <taxon>Fungi</taxon>
        <taxon>Dikarya</taxon>
        <taxon>Ascomycota</taxon>
        <taxon>Pezizomycotina</taxon>
        <taxon>Eurotiomycetes</taxon>
        <taxon>Chaetothyriomycetidae</taxon>
        <taxon>Chaetothyriales</taxon>
        <taxon>Herpotrichiellaceae</taxon>
        <taxon>Exophiala</taxon>
    </lineage>
</organism>
<evidence type="ECO:0000313" key="6">
    <source>
        <dbReference type="EMBL" id="KEF58759.1"/>
    </source>
</evidence>
<keyword evidence="4 5" id="KW-0472">Membrane</keyword>
<comment type="subcellular location">
    <subcellularLocation>
        <location evidence="1">Membrane</location>
        <topology evidence="1">Multi-pass membrane protein</topology>
    </subcellularLocation>
</comment>
<feature type="transmembrane region" description="Helical" evidence="5">
    <location>
        <begin position="130"/>
        <end position="151"/>
    </location>
</feature>
<dbReference type="PANTHER" id="PTHR23502:SF34">
    <property type="entry name" value="PROTEIN HOL1"/>
    <property type="match status" value="1"/>
</dbReference>
<keyword evidence="2 5" id="KW-0812">Transmembrane</keyword>
<evidence type="ECO:0000256" key="4">
    <source>
        <dbReference type="ARBA" id="ARBA00023136"/>
    </source>
</evidence>
<dbReference type="AlphaFoldDB" id="A0A072PF99"/>
<keyword evidence="7" id="KW-1185">Reference proteome</keyword>
<keyword evidence="3 5" id="KW-1133">Transmembrane helix</keyword>
<dbReference type="GO" id="GO:0022857">
    <property type="term" value="F:transmembrane transporter activity"/>
    <property type="evidence" value="ECO:0007669"/>
    <property type="project" value="TreeGrafter"/>
</dbReference>
<evidence type="ECO:0008006" key="8">
    <source>
        <dbReference type="Google" id="ProtNLM"/>
    </source>
</evidence>
<sequence>MLGTLLGILGGGWLSDWVADFFTKRNGGVREPEMRLPAMTVALICSPLALVLYGCGIQYRWHWMVPTIDLGLLSFAIAQGTNVSLVYIIESYRPIAGETIVTQLAFKSAFGFLLSFYTNPWIVQDGYRGAFGAMAGISFGVIILWVPLYIWGRRVRTTTLRWTVIQDLIKWDNDREVGE</sequence>
<dbReference type="Proteomes" id="UP000027920">
    <property type="component" value="Unassembled WGS sequence"/>
</dbReference>
<gene>
    <name evidence="6" type="ORF">A1O9_03602</name>
</gene>
<dbReference type="GO" id="GO:0005886">
    <property type="term" value="C:plasma membrane"/>
    <property type="evidence" value="ECO:0007669"/>
    <property type="project" value="TreeGrafter"/>
</dbReference>
<proteinExistence type="predicted"/>
<dbReference type="STRING" id="1182545.A0A072PF99"/>
<evidence type="ECO:0000256" key="1">
    <source>
        <dbReference type="ARBA" id="ARBA00004141"/>
    </source>
</evidence>
<feature type="transmembrane region" description="Helical" evidence="5">
    <location>
        <begin position="67"/>
        <end position="88"/>
    </location>
</feature>
<dbReference type="SUPFAM" id="SSF103473">
    <property type="entry name" value="MFS general substrate transporter"/>
    <property type="match status" value="1"/>
</dbReference>